<evidence type="ECO:0000256" key="5">
    <source>
        <dbReference type="ARBA" id="ARBA00022729"/>
    </source>
</evidence>
<keyword evidence="13" id="KW-1185">Reference proteome</keyword>
<proteinExistence type="inferred from homology"/>
<dbReference type="SMART" id="SM00369">
    <property type="entry name" value="LRR_TYP"/>
    <property type="match status" value="7"/>
</dbReference>
<dbReference type="Proteomes" id="UP000236630">
    <property type="component" value="Unassembled WGS sequence"/>
</dbReference>
<evidence type="ECO:0000256" key="1">
    <source>
        <dbReference type="ARBA" id="ARBA00004479"/>
    </source>
</evidence>
<evidence type="ECO:0000256" key="6">
    <source>
        <dbReference type="ARBA" id="ARBA00022737"/>
    </source>
</evidence>
<keyword evidence="7" id="KW-1133">Transmembrane helix</keyword>
<dbReference type="InterPro" id="IPR053211">
    <property type="entry name" value="DNA_repair-toleration"/>
</dbReference>
<dbReference type="PANTHER" id="PTHR48060:SF21">
    <property type="entry name" value="L DOMAIN-LIKE PROTEIN"/>
    <property type="match status" value="1"/>
</dbReference>
<dbReference type="InterPro" id="IPR032675">
    <property type="entry name" value="LRR_dom_sf"/>
</dbReference>
<dbReference type="Pfam" id="PF12799">
    <property type="entry name" value="LRR_4"/>
    <property type="match status" value="1"/>
</dbReference>
<dbReference type="Pfam" id="PF00560">
    <property type="entry name" value="LRR_1"/>
    <property type="match status" value="7"/>
</dbReference>
<evidence type="ECO:0000256" key="3">
    <source>
        <dbReference type="ARBA" id="ARBA00022614"/>
    </source>
</evidence>
<evidence type="ECO:0000256" key="8">
    <source>
        <dbReference type="ARBA" id="ARBA00023136"/>
    </source>
</evidence>
<dbReference type="SUPFAM" id="SSF52058">
    <property type="entry name" value="L domain-like"/>
    <property type="match status" value="2"/>
</dbReference>
<keyword evidence="6" id="KW-0677">Repeat</keyword>
<accession>A0A2H5QKY0</accession>
<evidence type="ECO:0000256" key="9">
    <source>
        <dbReference type="ARBA" id="ARBA00023180"/>
    </source>
</evidence>
<sequence length="579" mass="65363">MCGSKRVWVSELIFILLVVKGWWSEGCLEQERSALLQLKRFFNGDLRLQNWVDDEYYLDCCLWEGVECNNTTGRVIKLDLAQTRNWESEEWYMNASLFTPFQQLESLDLIENNIAGCVENEGLEKLSRLNNLKFLHLDYNSFNNSIFSSLGGLSSLRHLSLFGNRLNGSIDIKGLESLSNLEELDMSDNAIDNLVVPKDFRGLRKLNILYLGGRENAMIDGRQVLQSIGSLPSLKTLFLWYTNFMGTVVNQELHNFTNLEGLILYKSDLHVSQLLPSIASFTSLKYLSMLDSVLKGALHGQDFRKFKNLEHLDMGWVQVNVNTSFFQIVGKSMSSLKFLSLTSSSLNKNAILDQGLCQLVHLQELYIGRNDLRGSLPWCLANMTSLQVLDASSNQLTGNISPGLCELVLLRELYIDYNDLRGSLPWCLANMTSLQVLNASYNQLTGNISPGLCELVLLRELYIDYNDFGGSLRWCLANTTSLQVLDASCNQLIGNISPSLCELVLLRELYIDNNDLRGSLPLCLANLTSLRVLDVSYNQLSENISSSLMHLMLMLKSARPWTDQILSPTFMLSTVCSNH</sequence>
<dbReference type="InterPro" id="IPR025875">
    <property type="entry name" value="Leu-rich_rpt_4"/>
</dbReference>
<keyword evidence="4" id="KW-0812">Transmembrane</keyword>
<gene>
    <name evidence="12" type="ORF">CUMW_239870</name>
</gene>
<protein>
    <recommendedName>
        <fullName evidence="11">Leucine-rich repeat-containing N-terminal plant-type domain-containing protein</fullName>
    </recommendedName>
</protein>
<comment type="subcellular location">
    <subcellularLocation>
        <location evidence="1">Membrane</location>
        <topology evidence="1">Single-pass type I membrane protein</topology>
    </subcellularLocation>
</comment>
<dbReference type="Gene3D" id="3.80.10.10">
    <property type="entry name" value="Ribonuclease Inhibitor"/>
    <property type="match status" value="4"/>
</dbReference>
<reference evidence="12 13" key="1">
    <citation type="journal article" date="2017" name="Front. Genet.">
        <title>Draft sequencing of the heterozygous diploid genome of Satsuma (Citrus unshiu Marc.) using a hybrid assembly approach.</title>
        <authorList>
            <person name="Shimizu T."/>
            <person name="Tanizawa Y."/>
            <person name="Mochizuki T."/>
            <person name="Nagasaki H."/>
            <person name="Yoshioka T."/>
            <person name="Toyoda A."/>
            <person name="Fujiyama A."/>
            <person name="Kaminuma E."/>
            <person name="Nakamura Y."/>
        </authorList>
    </citation>
    <scope>NUCLEOTIDE SEQUENCE [LARGE SCALE GENOMIC DNA]</scope>
    <source>
        <strain evidence="13">cv. Miyagawa wase</strain>
    </source>
</reference>
<dbReference type="InterPro" id="IPR013210">
    <property type="entry name" value="LRR_N_plant-typ"/>
</dbReference>
<evidence type="ECO:0000256" key="7">
    <source>
        <dbReference type="ARBA" id="ARBA00022989"/>
    </source>
</evidence>
<dbReference type="SMART" id="SM00365">
    <property type="entry name" value="LRR_SD22"/>
    <property type="match status" value="4"/>
</dbReference>
<evidence type="ECO:0000259" key="11">
    <source>
        <dbReference type="Pfam" id="PF08263"/>
    </source>
</evidence>
<comment type="caution">
    <text evidence="12">The sequence shown here is derived from an EMBL/GenBank/DDBJ whole genome shotgun (WGS) entry which is preliminary data.</text>
</comment>
<dbReference type="PANTHER" id="PTHR48060">
    <property type="entry name" value="DNA DAMAGE-REPAIR/TOLERATION PROTEIN DRT100"/>
    <property type="match status" value="1"/>
</dbReference>
<evidence type="ECO:0000256" key="10">
    <source>
        <dbReference type="SAM" id="SignalP"/>
    </source>
</evidence>
<keyword evidence="8" id="KW-0472">Membrane</keyword>
<dbReference type="EMBL" id="BDQV01000467">
    <property type="protein sequence ID" value="GAY65278.1"/>
    <property type="molecule type" value="Genomic_DNA"/>
</dbReference>
<evidence type="ECO:0000313" key="12">
    <source>
        <dbReference type="EMBL" id="GAY65278.1"/>
    </source>
</evidence>
<dbReference type="EMBL" id="BDQV01000467">
    <property type="protein sequence ID" value="GAY65277.1"/>
    <property type="molecule type" value="Genomic_DNA"/>
</dbReference>
<keyword evidence="3" id="KW-0433">Leucine-rich repeat</keyword>
<comment type="similarity">
    <text evidence="2">Belongs to the RLP family.</text>
</comment>
<dbReference type="GO" id="GO:0016020">
    <property type="term" value="C:membrane"/>
    <property type="evidence" value="ECO:0007669"/>
    <property type="project" value="UniProtKB-SubCell"/>
</dbReference>
<organism evidence="12 13">
    <name type="scientific">Citrus unshiu</name>
    <name type="common">Satsuma mandarin</name>
    <name type="synonym">Citrus nobilis var. unshiu</name>
    <dbReference type="NCBI Taxonomy" id="55188"/>
    <lineage>
        <taxon>Eukaryota</taxon>
        <taxon>Viridiplantae</taxon>
        <taxon>Streptophyta</taxon>
        <taxon>Embryophyta</taxon>
        <taxon>Tracheophyta</taxon>
        <taxon>Spermatophyta</taxon>
        <taxon>Magnoliopsida</taxon>
        <taxon>eudicotyledons</taxon>
        <taxon>Gunneridae</taxon>
        <taxon>Pentapetalae</taxon>
        <taxon>rosids</taxon>
        <taxon>malvids</taxon>
        <taxon>Sapindales</taxon>
        <taxon>Rutaceae</taxon>
        <taxon>Aurantioideae</taxon>
        <taxon>Citrus</taxon>
    </lineage>
</organism>
<dbReference type="InterPro" id="IPR001611">
    <property type="entry name" value="Leu-rich_rpt"/>
</dbReference>
<dbReference type="InterPro" id="IPR003591">
    <property type="entry name" value="Leu-rich_rpt_typical-subtyp"/>
</dbReference>
<evidence type="ECO:0000313" key="13">
    <source>
        <dbReference type="Proteomes" id="UP000236630"/>
    </source>
</evidence>
<name>A0A2H5QKY0_CITUN</name>
<dbReference type="Pfam" id="PF08263">
    <property type="entry name" value="LRRNT_2"/>
    <property type="match status" value="1"/>
</dbReference>
<feature type="chain" id="PRO_5015080662" description="Leucine-rich repeat-containing N-terminal plant-type domain-containing protein" evidence="10">
    <location>
        <begin position="25"/>
        <end position="579"/>
    </location>
</feature>
<keyword evidence="5 10" id="KW-0732">Signal</keyword>
<feature type="signal peptide" evidence="10">
    <location>
        <begin position="1"/>
        <end position="24"/>
    </location>
</feature>
<keyword evidence="9" id="KW-0325">Glycoprotein</keyword>
<feature type="domain" description="Leucine-rich repeat-containing N-terminal plant-type" evidence="11">
    <location>
        <begin position="29"/>
        <end position="69"/>
    </location>
</feature>
<evidence type="ECO:0000256" key="2">
    <source>
        <dbReference type="ARBA" id="ARBA00009592"/>
    </source>
</evidence>
<dbReference type="AlphaFoldDB" id="A0A2H5QKY0"/>
<dbReference type="FunFam" id="3.80.10.10:FF:000041">
    <property type="entry name" value="LRR receptor-like serine/threonine-protein kinase ERECTA"/>
    <property type="match status" value="1"/>
</dbReference>
<evidence type="ECO:0000256" key="4">
    <source>
        <dbReference type="ARBA" id="ARBA00022692"/>
    </source>
</evidence>